<evidence type="ECO:0000313" key="1">
    <source>
        <dbReference type="EMBL" id="MCJ2180438.1"/>
    </source>
</evidence>
<protein>
    <submittedName>
        <fullName evidence="1">Glycosyltransferase</fullName>
        <ecNumber evidence="1">2.4.-.-</ecNumber>
    </submittedName>
</protein>
<reference evidence="1" key="1">
    <citation type="submission" date="2022-03" db="EMBL/GenBank/DDBJ databases">
        <title>Identification of a novel bacterium isolated from mangrove sediments.</title>
        <authorList>
            <person name="Pan X."/>
        </authorList>
    </citation>
    <scope>NUCLEOTIDE SEQUENCE</scope>
    <source>
        <strain evidence="1">B2580</strain>
    </source>
</reference>
<sequence>MAQGILIEGKVRKIVDGDSAFGERIVHCDLGGGAAIAANRHAQARAVRAIDLHKTSPWMRFLRLCASLLNRLFRLEGEDYIWPIFLSAGSYEPQRGDELHWVLCPEIDLRQPLPSGVSLYVHDEWWSQGWAAYAALSSRFEYAPLFLPGLRHIIRNWLAKHCEKRLRRTAGLATMISPSRYMQQRYQKKGFQNVLYDPSQLRLLTSEVRPELVAPTSAQRTVDVIFYAPSASWYRKGSDLTAALAYHFADREMGEETERRLVLLGGYGADGSKGTSANVEVLGRLSQDALLSKMANAKVVVFLTRNDNLPNVIIEALAKGCLVLTTPFSGGVEASPDRVHLARSADMEALTLQLRKLLDDAQCRSAV</sequence>
<keyword evidence="2" id="KW-1185">Reference proteome</keyword>
<dbReference type="EMBL" id="JALHLE010000033">
    <property type="protein sequence ID" value="MCJ2180438.1"/>
    <property type="molecule type" value="Genomic_DNA"/>
</dbReference>
<dbReference type="SUPFAM" id="SSF53756">
    <property type="entry name" value="UDP-Glycosyltransferase/glycogen phosphorylase"/>
    <property type="match status" value="1"/>
</dbReference>
<comment type="caution">
    <text evidence="1">The sequence shown here is derived from an EMBL/GenBank/DDBJ whole genome shotgun (WGS) entry which is preliminary data.</text>
</comment>
<gene>
    <name evidence="1" type="ORF">MTR64_17840</name>
</gene>
<keyword evidence="1" id="KW-0808">Transferase</keyword>
<dbReference type="Proteomes" id="UP001162880">
    <property type="component" value="Unassembled WGS sequence"/>
</dbReference>
<dbReference type="GO" id="GO:0016757">
    <property type="term" value="F:glycosyltransferase activity"/>
    <property type="evidence" value="ECO:0007669"/>
    <property type="project" value="UniProtKB-KW"/>
</dbReference>
<organism evidence="1 2">
    <name type="scientific">Novosphingobium album</name>
    <name type="common">ex Hu et al. 2023</name>
    <dbReference type="NCBI Taxonomy" id="2930093"/>
    <lineage>
        <taxon>Bacteria</taxon>
        <taxon>Pseudomonadati</taxon>
        <taxon>Pseudomonadota</taxon>
        <taxon>Alphaproteobacteria</taxon>
        <taxon>Sphingomonadales</taxon>
        <taxon>Sphingomonadaceae</taxon>
        <taxon>Novosphingobium</taxon>
    </lineage>
</organism>
<name>A0ABT0B6F6_9SPHN</name>
<dbReference type="Pfam" id="PF13692">
    <property type="entry name" value="Glyco_trans_1_4"/>
    <property type="match status" value="1"/>
</dbReference>
<evidence type="ECO:0000313" key="2">
    <source>
        <dbReference type="Proteomes" id="UP001162880"/>
    </source>
</evidence>
<dbReference type="Gene3D" id="3.40.50.2000">
    <property type="entry name" value="Glycogen Phosphorylase B"/>
    <property type="match status" value="1"/>
</dbReference>
<dbReference type="EC" id="2.4.-.-" evidence="1"/>
<accession>A0ABT0B6F6</accession>
<proteinExistence type="predicted"/>
<keyword evidence="1" id="KW-0328">Glycosyltransferase</keyword>